<evidence type="ECO:0000313" key="3">
    <source>
        <dbReference type="EMBL" id="PVE41198.1"/>
    </source>
</evidence>
<keyword evidence="4" id="KW-1185">Reference proteome</keyword>
<evidence type="ECO:0000313" key="4">
    <source>
        <dbReference type="Proteomes" id="UP000037507"/>
    </source>
</evidence>
<dbReference type="NCBIfam" id="TIGR01730">
    <property type="entry name" value="RND_mfp"/>
    <property type="match status" value="1"/>
</dbReference>
<accession>A0A2T7U941</accession>
<dbReference type="PANTHER" id="PTHR30469:SF15">
    <property type="entry name" value="HLYD FAMILY OF SECRETION PROTEINS"/>
    <property type="match status" value="1"/>
</dbReference>
<dbReference type="EMBL" id="LFYT02000036">
    <property type="protein sequence ID" value="PVE41198.1"/>
    <property type="molecule type" value="Genomic_DNA"/>
</dbReference>
<reference evidence="3" key="1">
    <citation type="submission" date="2017-04" db="EMBL/GenBank/DDBJ databases">
        <title>Unexpected and diverse lifestyles within the genus Limnohabitans.</title>
        <authorList>
            <person name="Kasalicky V."/>
            <person name="Mehrshad M."/>
            <person name="Andrei S.-A."/>
            <person name="Salcher M."/>
            <person name="Kratochvilova H."/>
            <person name="Simek K."/>
            <person name="Ghai R."/>
        </authorList>
    </citation>
    <scope>NUCLEOTIDE SEQUENCE [LARGE SCALE GENOMIC DNA]</scope>
    <source>
        <strain evidence="3">II-D5</strain>
    </source>
</reference>
<dbReference type="Proteomes" id="UP000037507">
    <property type="component" value="Unassembled WGS sequence"/>
</dbReference>
<comment type="similarity">
    <text evidence="1">Belongs to the membrane fusion protein (MFP) (TC 8.A.1) family.</text>
</comment>
<gene>
    <name evidence="3" type="ORF">H663_018495</name>
</gene>
<dbReference type="STRING" id="1293045.H663_06600"/>
<dbReference type="OrthoDB" id="9778796at2"/>
<sequence>MSAGYRIAGYVAPDASGTETPAAGSLPHGATTASGAASGASWGAPSASGLANVDIRAQVRARSQATVSAEVGGVLITLLPEGRRFDKGHVLARLDCSLFVAQRDKSRVEVSAAQLQFKAQERLAQLEAGSKTDLALARNAVERLQSELRIMETQVSKCTIAAPFNGVVGENLQQNHQFVQPGQALMVVLDDGGYEIEFLAPSTWLRRIAPGDEVSILVDELGLSIKAQVLRTGTRVDPVSQSVKVVAQLLNPPAKLKAGMSGRVAMATPTPP</sequence>
<name>A0A2T7U941_9BURK</name>
<feature type="compositionally biased region" description="Low complexity" evidence="2">
    <location>
        <begin position="29"/>
        <end position="38"/>
    </location>
</feature>
<dbReference type="Gene3D" id="1.10.287.470">
    <property type="entry name" value="Helix hairpin bin"/>
    <property type="match status" value="1"/>
</dbReference>
<dbReference type="Gene3D" id="2.40.30.170">
    <property type="match status" value="1"/>
</dbReference>
<evidence type="ECO:0000256" key="2">
    <source>
        <dbReference type="SAM" id="MobiDB-lite"/>
    </source>
</evidence>
<dbReference type="Gene3D" id="2.40.50.100">
    <property type="match status" value="1"/>
</dbReference>
<evidence type="ECO:0000256" key="1">
    <source>
        <dbReference type="ARBA" id="ARBA00009477"/>
    </source>
</evidence>
<dbReference type="AlphaFoldDB" id="A0A2T7U941"/>
<dbReference type="PANTHER" id="PTHR30469">
    <property type="entry name" value="MULTIDRUG RESISTANCE PROTEIN MDTA"/>
    <property type="match status" value="1"/>
</dbReference>
<feature type="region of interest" description="Disordered" evidence="2">
    <location>
        <begin position="17"/>
        <end position="38"/>
    </location>
</feature>
<evidence type="ECO:0008006" key="5">
    <source>
        <dbReference type="Google" id="ProtNLM"/>
    </source>
</evidence>
<proteinExistence type="inferred from homology"/>
<comment type="caution">
    <text evidence="3">The sequence shown here is derived from an EMBL/GenBank/DDBJ whole genome shotgun (WGS) entry which is preliminary data.</text>
</comment>
<dbReference type="InterPro" id="IPR006143">
    <property type="entry name" value="RND_pump_MFP"/>
</dbReference>
<organism evidence="3 4">
    <name type="scientific">Limnohabitans planktonicus II-D5</name>
    <dbReference type="NCBI Taxonomy" id="1293045"/>
    <lineage>
        <taxon>Bacteria</taxon>
        <taxon>Pseudomonadati</taxon>
        <taxon>Pseudomonadota</taxon>
        <taxon>Betaproteobacteria</taxon>
        <taxon>Burkholderiales</taxon>
        <taxon>Comamonadaceae</taxon>
        <taxon>Limnohabitans</taxon>
    </lineage>
</organism>
<dbReference type="GO" id="GO:1990281">
    <property type="term" value="C:efflux pump complex"/>
    <property type="evidence" value="ECO:0007669"/>
    <property type="project" value="TreeGrafter"/>
</dbReference>
<dbReference type="SUPFAM" id="SSF111369">
    <property type="entry name" value="HlyD-like secretion proteins"/>
    <property type="match status" value="1"/>
</dbReference>
<protein>
    <recommendedName>
        <fullName evidence="5">Efflux transporter periplasmic adaptor subunit</fullName>
    </recommendedName>
</protein>
<dbReference type="GO" id="GO:0015562">
    <property type="term" value="F:efflux transmembrane transporter activity"/>
    <property type="evidence" value="ECO:0007669"/>
    <property type="project" value="TreeGrafter"/>
</dbReference>